<dbReference type="Pfam" id="PF03358">
    <property type="entry name" value="FMN_red"/>
    <property type="match status" value="1"/>
</dbReference>
<keyword evidence="3" id="KW-1185">Reference proteome</keyword>
<protein>
    <submittedName>
        <fullName evidence="2">NADPH-dependent FMN reductase</fullName>
    </submittedName>
</protein>
<proteinExistence type="predicted"/>
<feature type="domain" description="NADPH-dependent FMN reductase-like" evidence="1">
    <location>
        <begin position="2"/>
        <end position="133"/>
    </location>
</feature>
<dbReference type="Proteomes" id="UP000182486">
    <property type="component" value="Unassembled WGS sequence"/>
</dbReference>
<dbReference type="Gene3D" id="3.40.50.360">
    <property type="match status" value="1"/>
</dbReference>
<dbReference type="InterPro" id="IPR005025">
    <property type="entry name" value="FMN_Rdtase-like_dom"/>
</dbReference>
<dbReference type="InterPro" id="IPR029039">
    <property type="entry name" value="Flavoprotein-like_sf"/>
</dbReference>
<organism evidence="2 3">
    <name type="scientific">Couchioplanes caeruleus subsp. caeruleus</name>
    <dbReference type="NCBI Taxonomy" id="56427"/>
    <lineage>
        <taxon>Bacteria</taxon>
        <taxon>Bacillati</taxon>
        <taxon>Actinomycetota</taxon>
        <taxon>Actinomycetes</taxon>
        <taxon>Micromonosporales</taxon>
        <taxon>Micromonosporaceae</taxon>
        <taxon>Couchioplanes</taxon>
    </lineage>
</organism>
<evidence type="ECO:0000313" key="2">
    <source>
        <dbReference type="EMBL" id="OJF16007.1"/>
    </source>
</evidence>
<name>A0A1K0FT23_9ACTN</name>
<dbReference type="PANTHER" id="PTHR30543:SF21">
    <property type="entry name" value="NAD(P)H-DEPENDENT FMN REDUCTASE LOT6"/>
    <property type="match status" value="1"/>
</dbReference>
<dbReference type="InterPro" id="IPR050712">
    <property type="entry name" value="NAD(P)H-dep_reductase"/>
</dbReference>
<dbReference type="GO" id="GO:0016491">
    <property type="term" value="F:oxidoreductase activity"/>
    <property type="evidence" value="ECO:0007669"/>
    <property type="project" value="InterPro"/>
</dbReference>
<dbReference type="GO" id="GO:0005829">
    <property type="term" value="C:cytosol"/>
    <property type="evidence" value="ECO:0007669"/>
    <property type="project" value="TreeGrafter"/>
</dbReference>
<dbReference type="EMBL" id="MEIA01000007">
    <property type="protein sequence ID" value="OJF16007.1"/>
    <property type="molecule type" value="Genomic_DNA"/>
</dbReference>
<dbReference type="GO" id="GO:0010181">
    <property type="term" value="F:FMN binding"/>
    <property type="evidence" value="ECO:0007669"/>
    <property type="project" value="TreeGrafter"/>
</dbReference>
<accession>A0A1K0FT23</accession>
<dbReference type="PANTHER" id="PTHR30543">
    <property type="entry name" value="CHROMATE REDUCTASE"/>
    <property type="match status" value="1"/>
</dbReference>
<evidence type="ECO:0000313" key="3">
    <source>
        <dbReference type="Proteomes" id="UP000182486"/>
    </source>
</evidence>
<gene>
    <name evidence="2" type="ORF">BG844_01900</name>
</gene>
<dbReference type="SUPFAM" id="SSF52218">
    <property type="entry name" value="Flavoproteins"/>
    <property type="match status" value="1"/>
</dbReference>
<comment type="caution">
    <text evidence="2">The sequence shown here is derived from an EMBL/GenBank/DDBJ whole genome shotgun (WGS) entry which is preliminary data.</text>
</comment>
<dbReference type="AlphaFoldDB" id="A0A1K0FT23"/>
<sequence length="208" mass="22270">MTRILLISGDTREGSLHTAALRTAVRYAPASIAVSLYDGLRTLPAFVPGEPVPPAAVALLRHRAGAADAVLVSTPEYAGSLPGSLKNLFDWLVDSGELQGKPAAWLSLCPPTQDQAALATLETVLAHARARLLKPACIRLPLGPRAVDGGVVTDPRMQTVLQDMLRALERVIALPEPRQAPSWQVHSSLFPVVPRRNRSGFDPGRIDT</sequence>
<evidence type="ECO:0000259" key="1">
    <source>
        <dbReference type="Pfam" id="PF03358"/>
    </source>
</evidence>
<dbReference type="RefSeq" id="WP_071802955.1">
    <property type="nucleotide sequence ID" value="NZ_MEIA01000007.1"/>
</dbReference>
<reference evidence="2 3" key="1">
    <citation type="submission" date="2016-09" db="EMBL/GenBank/DDBJ databases">
        <title>Couchioplanes caeruleus draft genome sequence.</title>
        <authorList>
            <person name="Sheehan J."/>
            <person name="Caffrey P."/>
        </authorList>
    </citation>
    <scope>NUCLEOTIDE SEQUENCE [LARGE SCALE GENOMIC DNA]</scope>
    <source>
        <strain evidence="2 3">DSM 43634</strain>
    </source>
</reference>